<name>A0A6P2BWD5_9ACTN</name>
<dbReference type="GO" id="GO:0005886">
    <property type="term" value="C:plasma membrane"/>
    <property type="evidence" value="ECO:0007669"/>
    <property type="project" value="TreeGrafter"/>
</dbReference>
<evidence type="ECO:0000256" key="6">
    <source>
        <dbReference type="RuleBase" id="RU362125"/>
    </source>
</evidence>
<dbReference type="InterPro" id="IPR046373">
    <property type="entry name" value="Acyl-CoA_Oxase/DH_mid-dom_sf"/>
</dbReference>
<dbReference type="Pfam" id="PF02770">
    <property type="entry name" value="Acyl-CoA_dh_M"/>
    <property type="match status" value="1"/>
</dbReference>
<evidence type="ECO:0000313" key="10">
    <source>
        <dbReference type="EMBL" id="TVZ02455.1"/>
    </source>
</evidence>
<evidence type="ECO:0000256" key="2">
    <source>
        <dbReference type="ARBA" id="ARBA00009347"/>
    </source>
</evidence>
<proteinExistence type="inferred from homology"/>
<dbReference type="InterPro" id="IPR037069">
    <property type="entry name" value="AcylCoA_DH/ox_N_sf"/>
</dbReference>
<evidence type="ECO:0000313" key="11">
    <source>
        <dbReference type="Proteomes" id="UP000460272"/>
    </source>
</evidence>
<dbReference type="SUPFAM" id="SSF56645">
    <property type="entry name" value="Acyl-CoA dehydrogenase NM domain-like"/>
    <property type="match status" value="1"/>
</dbReference>
<dbReference type="GO" id="GO:0016627">
    <property type="term" value="F:oxidoreductase activity, acting on the CH-CH group of donors"/>
    <property type="evidence" value="ECO:0007669"/>
    <property type="project" value="InterPro"/>
</dbReference>
<dbReference type="InterPro" id="IPR013786">
    <property type="entry name" value="AcylCoA_DH/ox_N"/>
</dbReference>
<dbReference type="Pfam" id="PF02771">
    <property type="entry name" value="Acyl-CoA_dh_N"/>
    <property type="match status" value="1"/>
</dbReference>
<dbReference type="InterPro" id="IPR009100">
    <property type="entry name" value="AcylCoA_DH/oxidase_NM_dom_sf"/>
</dbReference>
<dbReference type="GO" id="GO:0050660">
    <property type="term" value="F:flavin adenine dinucleotide binding"/>
    <property type="evidence" value="ECO:0007669"/>
    <property type="project" value="InterPro"/>
</dbReference>
<evidence type="ECO:0000259" key="7">
    <source>
        <dbReference type="Pfam" id="PF00441"/>
    </source>
</evidence>
<dbReference type="EMBL" id="RPFW01000005">
    <property type="protein sequence ID" value="TVZ02455.1"/>
    <property type="molecule type" value="Genomic_DNA"/>
</dbReference>
<feature type="domain" description="Acyl-CoA oxidase/dehydrogenase middle" evidence="8">
    <location>
        <begin position="126"/>
        <end position="220"/>
    </location>
</feature>
<evidence type="ECO:0000256" key="5">
    <source>
        <dbReference type="ARBA" id="ARBA00023002"/>
    </source>
</evidence>
<comment type="caution">
    <text evidence="10">The sequence shown here is derived from an EMBL/GenBank/DDBJ whole genome shotgun (WGS) entry which is preliminary data.</text>
</comment>
<comment type="similarity">
    <text evidence="2 6">Belongs to the acyl-CoA dehydrogenase family.</text>
</comment>
<dbReference type="InterPro" id="IPR052161">
    <property type="entry name" value="Mycobact_Acyl-CoA_DH"/>
</dbReference>
<keyword evidence="11" id="KW-1185">Reference proteome</keyword>
<comment type="cofactor">
    <cofactor evidence="1 6">
        <name>FAD</name>
        <dbReference type="ChEBI" id="CHEBI:57692"/>
    </cofactor>
</comment>
<keyword evidence="3 6" id="KW-0285">Flavoprotein</keyword>
<accession>A0A6P2BWD5</accession>
<evidence type="ECO:0000259" key="8">
    <source>
        <dbReference type="Pfam" id="PF02770"/>
    </source>
</evidence>
<gene>
    <name evidence="10" type="ORF">EAS64_27040</name>
</gene>
<dbReference type="Pfam" id="PF00441">
    <property type="entry name" value="Acyl-CoA_dh_1"/>
    <property type="match status" value="1"/>
</dbReference>
<keyword evidence="5 6" id="KW-0560">Oxidoreductase</keyword>
<dbReference type="InterPro" id="IPR036250">
    <property type="entry name" value="AcylCo_DH-like_C"/>
</dbReference>
<evidence type="ECO:0000259" key="9">
    <source>
        <dbReference type="Pfam" id="PF02771"/>
    </source>
</evidence>
<dbReference type="PANTHER" id="PTHR43292">
    <property type="entry name" value="ACYL-COA DEHYDROGENASE"/>
    <property type="match status" value="1"/>
</dbReference>
<dbReference type="OrthoDB" id="5179760at2"/>
<keyword evidence="4 6" id="KW-0274">FAD</keyword>
<organism evidence="10 11">
    <name type="scientific">Trebonia kvetii</name>
    <dbReference type="NCBI Taxonomy" id="2480626"/>
    <lineage>
        <taxon>Bacteria</taxon>
        <taxon>Bacillati</taxon>
        <taxon>Actinomycetota</taxon>
        <taxon>Actinomycetes</taxon>
        <taxon>Streptosporangiales</taxon>
        <taxon>Treboniaceae</taxon>
        <taxon>Trebonia</taxon>
    </lineage>
</organism>
<evidence type="ECO:0000256" key="1">
    <source>
        <dbReference type="ARBA" id="ARBA00001974"/>
    </source>
</evidence>
<dbReference type="Gene3D" id="1.20.140.10">
    <property type="entry name" value="Butyryl-CoA Dehydrogenase, subunit A, domain 3"/>
    <property type="match status" value="1"/>
</dbReference>
<dbReference type="RefSeq" id="WP_145857478.1">
    <property type="nucleotide sequence ID" value="NZ_RPFW01000005.1"/>
</dbReference>
<dbReference type="FunFam" id="2.40.110.10:FF:000011">
    <property type="entry name" value="Acyl-CoA dehydrogenase FadE34"/>
    <property type="match status" value="1"/>
</dbReference>
<dbReference type="Gene3D" id="1.10.540.10">
    <property type="entry name" value="Acyl-CoA dehydrogenase/oxidase, N-terminal domain"/>
    <property type="match status" value="1"/>
</dbReference>
<dbReference type="PANTHER" id="PTHR43292:SF4">
    <property type="entry name" value="ACYL-COA DEHYDROGENASE FADE34"/>
    <property type="match status" value="1"/>
</dbReference>
<protein>
    <submittedName>
        <fullName evidence="10">Acyl-CoA dehydrogenase</fullName>
    </submittedName>
</protein>
<dbReference type="AlphaFoldDB" id="A0A6P2BWD5"/>
<evidence type="ECO:0000256" key="3">
    <source>
        <dbReference type="ARBA" id="ARBA00022630"/>
    </source>
</evidence>
<dbReference type="InterPro" id="IPR006091">
    <property type="entry name" value="Acyl-CoA_Oxase/DH_mid-dom"/>
</dbReference>
<feature type="domain" description="Acyl-CoA dehydrogenase/oxidase C-terminal" evidence="7">
    <location>
        <begin position="232"/>
        <end position="388"/>
    </location>
</feature>
<dbReference type="InterPro" id="IPR009075">
    <property type="entry name" value="AcylCo_DH/oxidase_C"/>
</dbReference>
<dbReference type="SUPFAM" id="SSF47203">
    <property type="entry name" value="Acyl-CoA dehydrogenase C-terminal domain-like"/>
    <property type="match status" value="1"/>
</dbReference>
<dbReference type="Gene3D" id="2.40.110.10">
    <property type="entry name" value="Butyryl-CoA Dehydrogenase, subunit A, domain 2"/>
    <property type="match status" value="1"/>
</dbReference>
<dbReference type="Proteomes" id="UP000460272">
    <property type="component" value="Unassembled WGS sequence"/>
</dbReference>
<sequence>MRLDYSQELEEYRAEVRDFIARHGPGPRKHVGVRAPDPEQVPVLRAWVARLYAAGYLGQTWPAEYGGRPGATIEHAFIVAEEIARARTWGEIGAGALAAGAILAFGSEQQRQRYLPGIRSGEDLWCQLFSEPGAGSDLASLKTRAVRDGDDFVVTGQKVWTTNGHYADLGYLLARTNPDVAKQAGITAFALDMRTPGVDVRPLREITGTSDFNEVFLDNVRIPASQVIGQVDDGWRVANASLGHERSGVGARAVELYAQLDELVELARRTTTAAGQPAIADGATRQRIGRLAALAHVTDVMSKSVQSRIANGTEDAADGPLTKIFFSEVNLAMTEFGVAMQGVGGMAVEGDERAYADGWWQDAYLYARAYTIAGGANEVLKTVVAERALGLPRDKR</sequence>
<feature type="domain" description="Acyl-CoA dehydrogenase/oxidase N-terminal" evidence="9">
    <location>
        <begin position="7"/>
        <end position="122"/>
    </location>
</feature>
<evidence type="ECO:0000256" key="4">
    <source>
        <dbReference type="ARBA" id="ARBA00022827"/>
    </source>
</evidence>
<reference evidence="10 11" key="1">
    <citation type="submission" date="2018-11" db="EMBL/GenBank/DDBJ databases">
        <title>Trebonia kvetii gen.nov., sp.nov., a novel acidophilic actinobacterium, and proposal of the new actinobacterial family Treboniaceae fam. nov.</title>
        <authorList>
            <person name="Rapoport D."/>
            <person name="Sagova-Mareckova M."/>
            <person name="Sedlacek I."/>
            <person name="Provaznik J."/>
            <person name="Kralova S."/>
            <person name="Pavlinic D."/>
            <person name="Benes V."/>
            <person name="Kopecky J."/>
        </authorList>
    </citation>
    <scope>NUCLEOTIDE SEQUENCE [LARGE SCALE GENOMIC DNA]</scope>
    <source>
        <strain evidence="10 11">15Tr583</strain>
    </source>
</reference>